<sequence length="273" mass="31020">MSKNASQLLGNKYRILQKIGEGTFGKVFSGENVRTKEQVAIKVEPLLLNIKLLKNETKAYLLLAKEPGFPRIKWYGANAEDFYMVIDYLGPSLSSFKKEAGDLDIGVVAKLGIQMIERIKAIHSVGLLHRDIKPDNFLFGHGATISKSHILHLVDFGLCRSYWTANGSHIPEKTGKTLIGSLFFVSLNVHLGHEPSRRDDLESVIYIMAYLLIPNFLKEEVAEREERVIEYKRELIQVKGTIIERLLKYCRGLRFDEEPNYDGLIAVLKKEIC</sequence>
<evidence type="ECO:0000259" key="4">
    <source>
        <dbReference type="PROSITE" id="PS50011"/>
    </source>
</evidence>
<feature type="domain" description="Protein kinase" evidence="4">
    <location>
        <begin position="13"/>
        <end position="273"/>
    </location>
</feature>
<dbReference type="EC" id="2.7.11.1" evidence="1"/>
<dbReference type="InterPro" id="IPR011009">
    <property type="entry name" value="Kinase-like_dom_sf"/>
</dbReference>
<organism evidence="5">
    <name type="scientific">viral metagenome</name>
    <dbReference type="NCBI Taxonomy" id="1070528"/>
    <lineage>
        <taxon>unclassified sequences</taxon>
        <taxon>metagenomes</taxon>
        <taxon>organismal metagenomes</taxon>
    </lineage>
</organism>
<protein>
    <recommendedName>
        <fullName evidence="1">non-specific serine/threonine protein kinase</fullName>
        <ecNumber evidence="1">2.7.11.1</ecNumber>
    </recommendedName>
</protein>
<evidence type="ECO:0000313" key="5">
    <source>
        <dbReference type="EMBL" id="QHT36058.1"/>
    </source>
</evidence>
<keyword evidence="2" id="KW-0547">Nucleotide-binding</keyword>
<name>A0A6C0F3F1_9ZZZZ</name>
<dbReference type="SMART" id="SM00220">
    <property type="entry name" value="S_TKc"/>
    <property type="match status" value="1"/>
</dbReference>
<evidence type="ECO:0000256" key="2">
    <source>
        <dbReference type="ARBA" id="ARBA00022741"/>
    </source>
</evidence>
<dbReference type="Gene3D" id="1.10.510.10">
    <property type="entry name" value="Transferase(Phosphotransferase) domain 1"/>
    <property type="match status" value="1"/>
</dbReference>
<dbReference type="InterPro" id="IPR017441">
    <property type="entry name" value="Protein_kinase_ATP_BS"/>
</dbReference>
<dbReference type="GO" id="GO:0005524">
    <property type="term" value="F:ATP binding"/>
    <property type="evidence" value="ECO:0007669"/>
    <property type="project" value="UniProtKB-KW"/>
</dbReference>
<dbReference type="PROSITE" id="PS50011">
    <property type="entry name" value="PROTEIN_KINASE_DOM"/>
    <property type="match status" value="1"/>
</dbReference>
<dbReference type="InterPro" id="IPR000719">
    <property type="entry name" value="Prot_kinase_dom"/>
</dbReference>
<dbReference type="SUPFAM" id="SSF56112">
    <property type="entry name" value="Protein kinase-like (PK-like)"/>
    <property type="match status" value="1"/>
</dbReference>
<evidence type="ECO:0000256" key="3">
    <source>
        <dbReference type="ARBA" id="ARBA00022840"/>
    </source>
</evidence>
<accession>A0A6C0F3F1</accession>
<proteinExistence type="predicted"/>
<reference evidence="5" key="1">
    <citation type="journal article" date="2020" name="Nature">
        <title>Giant virus diversity and host interactions through global metagenomics.</title>
        <authorList>
            <person name="Schulz F."/>
            <person name="Roux S."/>
            <person name="Paez-Espino D."/>
            <person name="Jungbluth S."/>
            <person name="Walsh D.A."/>
            <person name="Denef V.J."/>
            <person name="McMahon K.D."/>
            <person name="Konstantinidis K.T."/>
            <person name="Eloe-Fadrosh E.A."/>
            <person name="Kyrpides N.C."/>
            <person name="Woyke T."/>
        </authorList>
    </citation>
    <scope>NUCLEOTIDE SEQUENCE</scope>
    <source>
        <strain evidence="5">GVMAG-M-3300009182-46</strain>
    </source>
</reference>
<dbReference type="Pfam" id="PF00069">
    <property type="entry name" value="Pkinase"/>
    <property type="match status" value="1"/>
</dbReference>
<dbReference type="GO" id="GO:0004674">
    <property type="term" value="F:protein serine/threonine kinase activity"/>
    <property type="evidence" value="ECO:0007669"/>
    <property type="project" value="UniProtKB-EC"/>
</dbReference>
<keyword evidence="3" id="KW-0067">ATP-binding</keyword>
<dbReference type="InterPro" id="IPR050235">
    <property type="entry name" value="CK1_Ser-Thr_kinase"/>
</dbReference>
<dbReference type="PANTHER" id="PTHR11909">
    <property type="entry name" value="CASEIN KINASE-RELATED"/>
    <property type="match status" value="1"/>
</dbReference>
<dbReference type="PROSITE" id="PS00108">
    <property type="entry name" value="PROTEIN_KINASE_ST"/>
    <property type="match status" value="1"/>
</dbReference>
<dbReference type="EMBL" id="MN739030">
    <property type="protein sequence ID" value="QHT36058.1"/>
    <property type="molecule type" value="Genomic_DNA"/>
</dbReference>
<dbReference type="PROSITE" id="PS00107">
    <property type="entry name" value="PROTEIN_KINASE_ATP"/>
    <property type="match status" value="1"/>
</dbReference>
<dbReference type="InterPro" id="IPR008271">
    <property type="entry name" value="Ser/Thr_kinase_AS"/>
</dbReference>
<evidence type="ECO:0000256" key="1">
    <source>
        <dbReference type="ARBA" id="ARBA00012513"/>
    </source>
</evidence>
<dbReference type="AlphaFoldDB" id="A0A6C0F3F1"/>